<feature type="domain" description="Glycosyl transferase family 1" evidence="1">
    <location>
        <begin position="201"/>
        <end position="357"/>
    </location>
</feature>
<dbReference type="Pfam" id="PF13579">
    <property type="entry name" value="Glyco_trans_4_4"/>
    <property type="match status" value="1"/>
</dbReference>
<dbReference type="Pfam" id="PF00534">
    <property type="entry name" value="Glycos_transf_1"/>
    <property type="match status" value="1"/>
</dbReference>
<evidence type="ECO:0000259" key="1">
    <source>
        <dbReference type="Pfam" id="PF00534"/>
    </source>
</evidence>
<gene>
    <name evidence="3" type="ORF">HA050_20635</name>
</gene>
<dbReference type="PANTHER" id="PTHR45947">
    <property type="entry name" value="SULFOQUINOVOSYL TRANSFERASE SQD2"/>
    <property type="match status" value="1"/>
</dbReference>
<protein>
    <submittedName>
        <fullName evidence="3">Glycosyltransferase</fullName>
    </submittedName>
</protein>
<dbReference type="InterPro" id="IPR050194">
    <property type="entry name" value="Glycosyltransferase_grp1"/>
</dbReference>
<dbReference type="Gene3D" id="3.40.50.2000">
    <property type="entry name" value="Glycogen Phosphorylase B"/>
    <property type="match status" value="2"/>
</dbReference>
<proteinExistence type="predicted"/>
<accession>A0ABX0KUW8</accession>
<evidence type="ECO:0000313" key="4">
    <source>
        <dbReference type="Proteomes" id="UP000712570"/>
    </source>
</evidence>
<dbReference type="PANTHER" id="PTHR45947:SF3">
    <property type="entry name" value="SULFOQUINOVOSYL TRANSFERASE SQD2"/>
    <property type="match status" value="1"/>
</dbReference>
<dbReference type="RefSeq" id="WP_166830261.1">
    <property type="nucleotide sequence ID" value="NZ_JAAOLX010000016.1"/>
</dbReference>
<feature type="domain" description="Glycosyltransferase subfamily 4-like N-terminal" evidence="2">
    <location>
        <begin position="15"/>
        <end position="164"/>
    </location>
</feature>
<keyword evidence="4" id="KW-1185">Reference proteome</keyword>
<dbReference type="EMBL" id="JAAOLX010000016">
    <property type="protein sequence ID" value="NHQ88510.1"/>
    <property type="molecule type" value="Genomic_DNA"/>
</dbReference>
<sequence length="383" mass="43039">MKILHVLPSMDPASGGTRAGAVLLCNQSIRMGIESEILCLDDPGESFLAHVDFPVHALGPTKATYRKSKHLVPWLKQNAAQYKVVIVHGLWQFSSFGTWLALKDSNTPYYVFTHGMLGPWFKKTYPLKHIKKWLYWPWAEYRVLRDATAVLFTCEQEKILARQSFWLYQANEVIAGFGAEAPPQNTDTDNLFLKNFPQLIGKRILLFVGRLHPVKGCDLLLDAFLACAELDESLCLVFAGPDQEGLQKKLETVAKNYGLHSRVIFTGMITGNQKWDAYRSAELFILPSHHENFGVTVAESLACGLPVLITDQVNIHDEISADGAGLVAEASADGITLKLNQWLMLNRAEREKFSKRAVECYQSRYTLDVMTTGFLNVVLNNYI</sequence>
<dbReference type="SUPFAM" id="SSF53756">
    <property type="entry name" value="UDP-Glycosyltransferase/glycogen phosphorylase"/>
    <property type="match status" value="1"/>
</dbReference>
<evidence type="ECO:0000259" key="2">
    <source>
        <dbReference type="Pfam" id="PF13579"/>
    </source>
</evidence>
<name>A0ABX0KUW8_9NEIS</name>
<evidence type="ECO:0000313" key="3">
    <source>
        <dbReference type="EMBL" id="NHQ88510.1"/>
    </source>
</evidence>
<organism evidence="3 4">
    <name type="scientific">Iodobacter violaceini</name>
    <dbReference type="NCBI Taxonomy" id="3044271"/>
    <lineage>
        <taxon>Bacteria</taxon>
        <taxon>Pseudomonadati</taxon>
        <taxon>Pseudomonadota</taxon>
        <taxon>Betaproteobacteria</taxon>
        <taxon>Neisseriales</taxon>
        <taxon>Chitinibacteraceae</taxon>
        <taxon>Iodobacter</taxon>
    </lineage>
</organism>
<comment type="caution">
    <text evidence="3">The sequence shown here is derived from an EMBL/GenBank/DDBJ whole genome shotgun (WGS) entry which is preliminary data.</text>
</comment>
<dbReference type="Proteomes" id="UP000712570">
    <property type="component" value="Unassembled WGS sequence"/>
</dbReference>
<dbReference type="InterPro" id="IPR028098">
    <property type="entry name" value="Glyco_trans_4-like_N"/>
</dbReference>
<reference evidence="3 4" key="1">
    <citation type="submission" date="2020-03" db="EMBL/GenBank/DDBJ databases">
        <title>Draft genome sequence of environmentally isolated violet-colored cultures.</title>
        <authorList>
            <person name="Wilson H.S."/>
        </authorList>
    </citation>
    <scope>NUCLEOTIDE SEQUENCE [LARGE SCALE GENOMIC DNA]</scope>
    <source>
        <strain evidence="3 4">HSC-16F04</strain>
    </source>
</reference>
<dbReference type="InterPro" id="IPR001296">
    <property type="entry name" value="Glyco_trans_1"/>
</dbReference>